<evidence type="ECO:0000256" key="2">
    <source>
        <dbReference type="ARBA" id="ARBA00022576"/>
    </source>
</evidence>
<dbReference type="Gene3D" id="3.90.1150.10">
    <property type="entry name" value="Aspartate Aminotransferase, domain 1"/>
    <property type="match status" value="1"/>
</dbReference>
<dbReference type="CDD" id="cd00609">
    <property type="entry name" value="AAT_like"/>
    <property type="match status" value="1"/>
</dbReference>
<comment type="cofactor">
    <cofactor evidence="1">
        <name>pyridoxal 5'-phosphate</name>
        <dbReference type="ChEBI" id="CHEBI:597326"/>
    </cofactor>
</comment>
<dbReference type="EMBL" id="BJXB01000042">
    <property type="protein sequence ID" value="GEM49741.1"/>
    <property type="molecule type" value="Genomic_DNA"/>
</dbReference>
<dbReference type="GO" id="GO:0008483">
    <property type="term" value="F:transaminase activity"/>
    <property type="evidence" value="ECO:0007669"/>
    <property type="project" value="UniProtKB-KW"/>
</dbReference>
<dbReference type="PANTHER" id="PTHR42832:SF2">
    <property type="entry name" value="ASPARTATE TRANSAMINASE"/>
    <property type="match status" value="1"/>
</dbReference>
<dbReference type="SUPFAM" id="SSF53383">
    <property type="entry name" value="PLP-dependent transferases"/>
    <property type="match status" value="1"/>
</dbReference>
<dbReference type="OrthoDB" id="9803354at2"/>
<evidence type="ECO:0000256" key="1">
    <source>
        <dbReference type="ARBA" id="ARBA00001933"/>
    </source>
</evidence>
<dbReference type="InterPro" id="IPR004839">
    <property type="entry name" value="Aminotransferase_I/II_large"/>
</dbReference>
<gene>
    <name evidence="5" type="ORF">DC3_53760</name>
</gene>
<evidence type="ECO:0000313" key="5">
    <source>
        <dbReference type="EMBL" id="GEM49741.1"/>
    </source>
</evidence>
<reference evidence="5 6" key="1">
    <citation type="submission" date="2019-07" db="EMBL/GenBank/DDBJ databases">
        <title>Whole genome shotgun sequence of Deinococcus cellulosilyticus NBRC 106333.</title>
        <authorList>
            <person name="Hosoyama A."/>
            <person name="Uohara A."/>
            <person name="Ohji S."/>
            <person name="Ichikawa N."/>
        </authorList>
    </citation>
    <scope>NUCLEOTIDE SEQUENCE [LARGE SCALE GENOMIC DNA]</scope>
    <source>
        <strain evidence="5 6">NBRC 106333</strain>
    </source>
</reference>
<dbReference type="InterPro" id="IPR015421">
    <property type="entry name" value="PyrdxlP-dep_Trfase_major"/>
</dbReference>
<keyword evidence="3 5" id="KW-0808">Transferase</keyword>
<dbReference type="GO" id="GO:0030170">
    <property type="term" value="F:pyridoxal phosphate binding"/>
    <property type="evidence" value="ECO:0007669"/>
    <property type="project" value="InterPro"/>
</dbReference>
<evidence type="ECO:0000259" key="4">
    <source>
        <dbReference type="Pfam" id="PF00155"/>
    </source>
</evidence>
<keyword evidence="6" id="KW-1185">Reference proteome</keyword>
<sequence length="380" mass="41524">MPESVFLQMDTAKKAARAKGLDLIDLSIGASDLPPPRVALQALADAVWDPGTYGYCLRSGFTPFLEAAADWHHRRQGLNLDPHTELLPLIGSQEGFSNLLLATTNPGDLILLPDPGYPSYLGAVAIAELETHLVPLLEEQGFLPDLQSIPAEVADRARVLVLSYPNNPTSGVATPEFMQEAVDFCRRHNILLIHDFPYVDMVFGDYEAPSVLTSHGALDCAVELYSISKSFHMGGFRLGWAAGNREAIAALEKLKSAVDFNQYVGIQRAGIAALGLPREHTRQDALRLMERRDALCEVLTETGWTVQVPKASMYVWARIPAAVSSFDFALNLARETGVAVNPGLAFGERGEGFVRFALVREPEVLREAAQKIAAYLKQTV</sequence>
<dbReference type="Proteomes" id="UP000321306">
    <property type="component" value="Unassembled WGS sequence"/>
</dbReference>
<dbReference type="InterPro" id="IPR015422">
    <property type="entry name" value="PyrdxlP-dep_Trfase_small"/>
</dbReference>
<dbReference type="PANTHER" id="PTHR42832">
    <property type="entry name" value="AMINO ACID AMINOTRANSFERASE"/>
    <property type="match status" value="1"/>
</dbReference>
<organism evidence="5 6">
    <name type="scientific">Deinococcus cellulosilyticus (strain DSM 18568 / NBRC 106333 / KACC 11606 / 5516J-15)</name>
    <dbReference type="NCBI Taxonomy" id="1223518"/>
    <lineage>
        <taxon>Bacteria</taxon>
        <taxon>Thermotogati</taxon>
        <taxon>Deinococcota</taxon>
        <taxon>Deinococci</taxon>
        <taxon>Deinococcales</taxon>
        <taxon>Deinococcaceae</taxon>
        <taxon>Deinococcus</taxon>
    </lineage>
</organism>
<accession>A0A511NBJ8</accession>
<keyword evidence="2 5" id="KW-0032">Aminotransferase</keyword>
<name>A0A511NBJ8_DEIC1</name>
<protein>
    <submittedName>
        <fullName evidence="5">Succinyldiaminopimelate aminotransferase</fullName>
    </submittedName>
</protein>
<proteinExistence type="predicted"/>
<dbReference type="InterPro" id="IPR015424">
    <property type="entry name" value="PyrdxlP-dep_Trfase"/>
</dbReference>
<evidence type="ECO:0000256" key="3">
    <source>
        <dbReference type="ARBA" id="ARBA00022679"/>
    </source>
</evidence>
<feature type="domain" description="Aminotransferase class I/classII large" evidence="4">
    <location>
        <begin position="22"/>
        <end position="372"/>
    </location>
</feature>
<dbReference type="InterPro" id="IPR050881">
    <property type="entry name" value="LL-DAP_aminotransferase"/>
</dbReference>
<evidence type="ECO:0000313" key="6">
    <source>
        <dbReference type="Proteomes" id="UP000321306"/>
    </source>
</evidence>
<dbReference type="AlphaFoldDB" id="A0A511NBJ8"/>
<comment type="caution">
    <text evidence="5">The sequence shown here is derived from an EMBL/GenBank/DDBJ whole genome shotgun (WGS) entry which is preliminary data.</text>
</comment>
<dbReference type="Gene3D" id="3.40.640.10">
    <property type="entry name" value="Type I PLP-dependent aspartate aminotransferase-like (Major domain)"/>
    <property type="match status" value="1"/>
</dbReference>
<dbReference type="Pfam" id="PF00155">
    <property type="entry name" value="Aminotran_1_2"/>
    <property type="match status" value="1"/>
</dbReference>